<evidence type="ECO:0000313" key="7">
    <source>
        <dbReference type="EMBL" id="MBB4036836.1"/>
    </source>
</evidence>
<name>A0A840CN71_9BACT</name>
<feature type="transmembrane region" description="Helical" evidence="5">
    <location>
        <begin position="229"/>
        <end position="248"/>
    </location>
</feature>
<feature type="transmembrane region" description="Helical" evidence="5">
    <location>
        <begin position="335"/>
        <end position="356"/>
    </location>
</feature>
<feature type="transmembrane region" description="Helical" evidence="5">
    <location>
        <begin position="6"/>
        <end position="23"/>
    </location>
</feature>
<dbReference type="Proteomes" id="UP000555103">
    <property type="component" value="Unassembled WGS sequence"/>
</dbReference>
<evidence type="ECO:0000313" key="8">
    <source>
        <dbReference type="Proteomes" id="UP000555103"/>
    </source>
</evidence>
<organism evidence="7 8">
    <name type="scientific">Dysgonomonas hofstadii</name>
    <dbReference type="NCBI Taxonomy" id="637886"/>
    <lineage>
        <taxon>Bacteria</taxon>
        <taxon>Pseudomonadati</taxon>
        <taxon>Bacteroidota</taxon>
        <taxon>Bacteroidia</taxon>
        <taxon>Bacteroidales</taxon>
        <taxon>Dysgonomonadaceae</taxon>
        <taxon>Dysgonomonas</taxon>
    </lineage>
</organism>
<keyword evidence="4 5" id="KW-0472">Membrane</keyword>
<dbReference type="Pfam" id="PF07690">
    <property type="entry name" value="MFS_1"/>
    <property type="match status" value="1"/>
</dbReference>
<dbReference type="GO" id="GO:0015134">
    <property type="term" value="F:hexuronate transmembrane transporter activity"/>
    <property type="evidence" value="ECO:0007669"/>
    <property type="project" value="TreeGrafter"/>
</dbReference>
<evidence type="ECO:0000256" key="3">
    <source>
        <dbReference type="ARBA" id="ARBA00022989"/>
    </source>
</evidence>
<dbReference type="RefSeq" id="WP_183307727.1">
    <property type="nucleotide sequence ID" value="NZ_JACIEP010000009.1"/>
</dbReference>
<evidence type="ECO:0000256" key="4">
    <source>
        <dbReference type="ARBA" id="ARBA00023136"/>
    </source>
</evidence>
<dbReference type="PANTHER" id="PTHR11662:SF285">
    <property type="entry name" value="HEXURONATE TRANSPORTER"/>
    <property type="match status" value="1"/>
</dbReference>
<keyword evidence="3 5" id="KW-1133">Transmembrane helix</keyword>
<dbReference type="InterPro" id="IPR020846">
    <property type="entry name" value="MFS_dom"/>
</dbReference>
<evidence type="ECO:0000256" key="2">
    <source>
        <dbReference type="ARBA" id="ARBA00022692"/>
    </source>
</evidence>
<dbReference type="GO" id="GO:0016020">
    <property type="term" value="C:membrane"/>
    <property type="evidence" value="ECO:0007669"/>
    <property type="project" value="UniProtKB-SubCell"/>
</dbReference>
<keyword evidence="8" id="KW-1185">Reference proteome</keyword>
<dbReference type="InterPro" id="IPR050382">
    <property type="entry name" value="MFS_Na/Anion_cotransporter"/>
</dbReference>
<feature type="transmembrane region" description="Helical" evidence="5">
    <location>
        <begin position="427"/>
        <end position="449"/>
    </location>
</feature>
<sequence>MKIKGLRWVVLGLIALVAIINYLDRGTLNYMWVANQKIEYNADKVVHNLNGDTYTLTAEDGSTVIVAADKVTKNDNRTFTYTNIGGIARDLGIVDASMSDADFKAEAKRILANITIFFMIAYGISQLVSGKLYDKIGTRKGFVFSALLWGAADAFTSLAGGLKSLMGFRFALGLGEAGPWPGNTKSNAEWFPTKERALAQGIFNAATSVGSILAPIVISFLFLAFGWRLTFVVVGSLAIVWIIPWLIINKKSPKEHPWITDKEKEYILSGQPESKQDVNVKPKTWKELLSKRKNYALIVGRFFLDPVWWIFVTFIPMYLIEVFNLDIKEVALSAWVPYVGAAIGAFTGGWFSGLLMRKGKSLNFARKIGLILGACIAVPGIIGATMASTPYLAVSMMAVILAGYQFSATNLMTLASDFHNGKTVGSLAGIGGASAVLGTITAMVIIPLITKVGWLPFFIFAGLLFPLAIIAVFVLGGRIEPIKDDEK</sequence>
<dbReference type="EMBL" id="JACIEP010000009">
    <property type="protein sequence ID" value="MBB4036836.1"/>
    <property type="molecule type" value="Genomic_DNA"/>
</dbReference>
<evidence type="ECO:0000256" key="1">
    <source>
        <dbReference type="ARBA" id="ARBA00004141"/>
    </source>
</evidence>
<feature type="transmembrane region" description="Helical" evidence="5">
    <location>
        <begin position="368"/>
        <end position="387"/>
    </location>
</feature>
<feature type="transmembrane region" description="Helical" evidence="5">
    <location>
        <begin position="202"/>
        <end position="223"/>
    </location>
</feature>
<comment type="subcellular location">
    <subcellularLocation>
        <location evidence="1">Membrane</location>
        <topology evidence="1">Multi-pass membrane protein</topology>
    </subcellularLocation>
</comment>
<gene>
    <name evidence="7" type="ORF">GGR21_002749</name>
</gene>
<feature type="transmembrane region" description="Helical" evidence="5">
    <location>
        <begin position="110"/>
        <end position="129"/>
    </location>
</feature>
<dbReference type="Gene3D" id="1.20.1250.20">
    <property type="entry name" value="MFS general substrate transporter like domains"/>
    <property type="match status" value="2"/>
</dbReference>
<keyword evidence="2 5" id="KW-0812">Transmembrane</keyword>
<evidence type="ECO:0000256" key="5">
    <source>
        <dbReference type="SAM" id="Phobius"/>
    </source>
</evidence>
<protein>
    <submittedName>
        <fullName evidence="7">ACS family hexuronate transporter-like MFS transporter</fullName>
    </submittedName>
</protein>
<reference evidence="7 8" key="1">
    <citation type="submission" date="2020-08" db="EMBL/GenBank/DDBJ databases">
        <title>Genomic Encyclopedia of Type Strains, Phase IV (KMG-IV): sequencing the most valuable type-strain genomes for metagenomic binning, comparative biology and taxonomic classification.</title>
        <authorList>
            <person name="Goeker M."/>
        </authorList>
    </citation>
    <scope>NUCLEOTIDE SEQUENCE [LARGE SCALE GENOMIC DNA]</scope>
    <source>
        <strain evidence="7 8">DSM 104969</strain>
    </source>
</reference>
<dbReference type="InterPro" id="IPR011701">
    <property type="entry name" value="MFS"/>
</dbReference>
<proteinExistence type="predicted"/>
<dbReference type="PROSITE" id="PS50850">
    <property type="entry name" value="MFS"/>
    <property type="match status" value="1"/>
</dbReference>
<feature type="transmembrane region" description="Helical" evidence="5">
    <location>
        <begin position="455"/>
        <end position="477"/>
    </location>
</feature>
<feature type="transmembrane region" description="Helical" evidence="5">
    <location>
        <begin position="295"/>
        <end position="315"/>
    </location>
</feature>
<dbReference type="AlphaFoldDB" id="A0A840CN71"/>
<evidence type="ECO:0000259" key="6">
    <source>
        <dbReference type="PROSITE" id="PS50850"/>
    </source>
</evidence>
<dbReference type="SUPFAM" id="SSF103473">
    <property type="entry name" value="MFS general substrate transporter"/>
    <property type="match status" value="1"/>
</dbReference>
<feature type="transmembrane region" description="Helical" evidence="5">
    <location>
        <begin position="393"/>
        <end position="415"/>
    </location>
</feature>
<dbReference type="InterPro" id="IPR036259">
    <property type="entry name" value="MFS_trans_sf"/>
</dbReference>
<feature type="domain" description="Major facilitator superfamily (MFS) profile" evidence="6">
    <location>
        <begin position="10"/>
        <end position="480"/>
    </location>
</feature>
<feature type="transmembrane region" description="Helical" evidence="5">
    <location>
        <begin position="141"/>
        <end position="162"/>
    </location>
</feature>
<accession>A0A840CN71</accession>
<dbReference type="CDD" id="cd17319">
    <property type="entry name" value="MFS_ExuT_GudP_like"/>
    <property type="match status" value="1"/>
</dbReference>
<comment type="caution">
    <text evidence="7">The sequence shown here is derived from an EMBL/GenBank/DDBJ whole genome shotgun (WGS) entry which is preliminary data.</text>
</comment>
<dbReference type="PANTHER" id="PTHR11662">
    <property type="entry name" value="SOLUTE CARRIER FAMILY 17"/>
    <property type="match status" value="1"/>
</dbReference>